<feature type="domain" description="Major vault protein shoulder" evidence="2">
    <location>
        <begin position="524"/>
        <end position="638"/>
    </location>
</feature>
<gene>
    <name evidence="3" type="ordered locus">SGRA_1237</name>
</gene>
<dbReference type="InterPro" id="IPR036013">
    <property type="entry name" value="Band_7/SPFH_dom_sf"/>
</dbReference>
<sequence>MGDSRERDLVLAPNEYAFISDQTKGNVITYVGPYKTSMANTDKPVFFNKKTKAFDICDLDGSIQTFCTAPEGWYIILKNPAIDNKPPQIGTSNQLSSLQIGRKVNLPGPNFFALWPGQMAEVLEGHHLRSNEYLLVRVYEEEQARANWDNAVITPQHTQPEGLEEEQAANDSIDANRLSMGQLHVIKGTNVSFYIPPTGIEVLRDKKGNYVRSAVTLERLEYCILLDEDGNKRYIQGPDVVFPRPTERFIEKNGSRKFKAIELDENSGIYVKIIAPYTENGQSYKVGDELFITGREQMIYFPRPEQALIKYGEQEIYQAVAIPPGEGRYVLNRKSGKISLQKGPSMFLADPREEMILRRILSPKQVELWFPGNQEALQYNLQLQELSKQQQARLRKASKKRNKLNLPPMAQQQQALIDMDFSEENEDGESVYEGIVSNSFSRSRQPQNNNSLVLDSKYEGAVTIDAWTGYAVLVTSKLGDRKVVVGPSTYLLDYDEVLQGIELSTGTPKSDAKLMRTVYLRILNNKVSDLVRVETADFCELDIHLSYRVNFTGDPEKWFNVENYVKFLTDHLRSVLRNAIKQYNLADFYAEGIAELRNIVLGSRPEGEEQDSRRPGRLFTENGMHIYELEVLDIEILDEEIQELLFASKHQDIRSQLELENKRKELLYSQEAEEMAQKIAASRSKTKQFALELQEAEEKQAQMLKLASQAARIDLERQELTAQMEMQEKALNIARLQRQDEEEAGLLQLELKKGALEQRLKELEGEVQAVVQKAEAVSPDLIAALQAFGDKALAEKMAESMAPLSIIGGKSIVEVFGNLLAGSPLSYLLDKKGETQDPGLEE</sequence>
<organism evidence="3 4">
    <name type="scientific">Saprospira grandis (strain Lewin)</name>
    <dbReference type="NCBI Taxonomy" id="984262"/>
    <lineage>
        <taxon>Bacteria</taxon>
        <taxon>Pseudomonadati</taxon>
        <taxon>Bacteroidota</taxon>
        <taxon>Saprospiria</taxon>
        <taxon>Saprospirales</taxon>
        <taxon>Saprospiraceae</taxon>
        <taxon>Saprospira</taxon>
    </lineage>
</organism>
<dbReference type="PANTHER" id="PTHR14165">
    <property type="entry name" value="MAJOR VAULT PROTEIN"/>
    <property type="match status" value="1"/>
</dbReference>
<dbReference type="eggNOG" id="COG3064">
    <property type="taxonomic scope" value="Bacteria"/>
</dbReference>
<evidence type="ECO:0000313" key="3">
    <source>
        <dbReference type="EMBL" id="AFC23972.1"/>
    </source>
</evidence>
<dbReference type="Gene3D" id="2.30.30.570">
    <property type="match status" value="1"/>
</dbReference>
<dbReference type="Gene3D" id="3.30.479.30">
    <property type="entry name" value="Band 7 domain"/>
    <property type="match status" value="1"/>
</dbReference>
<accession>H6L4P8</accession>
<dbReference type="InterPro" id="IPR039059">
    <property type="entry name" value="MVP"/>
</dbReference>
<dbReference type="Proteomes" id="UP000007519">
    <property type="component" value="Chromosome"/>
</dbReference>
<dbReference type="PANTHER" id="PTHR14165:SF3">
    <property type="entry name" value="MAJOR VAULT PROTEIN"/>
    <property type="match status" value="1"/>
</dbReference>
<protein>
    <submittedName>
        <fullName evidence="3">Major vault protein</fullName>
    </submittedName>
</protein>
<dbReference type="InterPro" id="IPR021870">
    <property type="entry name" value="MVP_shoulder"/>
</dbReference>
<evidence type="ECO:0000259" key="2">
    <source>
        <dbReference type="Pfam" id="PF11978"/>
    </source>
</evidence>
<name>H6L4P8_SAPGL</name>
<dbReference type="OrthoDB" id="973338at2"/>
<reference evidence="3 4" key="1">
    <citation type="journal article" date="2012" name="Stand. Genomic Sci.">
        <title>Complete genome sequencing and analysis of Saprospira grandis str. Lewin, a predatory marine bacterium.</title>
        <authorList>
            <person name="Saw J.H."/>
            <person name="Yuryev A."/>
            <person name="Kanbe M."/>
            <person name="Hou S."/>
            <person name="Young A.G."/>
            <person name="Aizawa S."/>
            <person name="Alam M."/>
        </authorList>
    </citation>
    <scope>NUCLEOTIDE SEQUENCE [LARGE SCALE GENOMIC DNA]</scope>
    <source>
        <strain evidence="3 4">Lewin</strain>
    </source>
</reference>
<dbReference type="GO" id="GO:0005737">
    <property type="term" value="C:cytoplasm"/>
    <property type="evidence" value="ECO:0007669"/>
    <property type="project" value="TreeGrafter"/>
</dbReference>
<keyword evidence="1" id="KW-0175">Coiled coil</keyword>
<keyword evidence="4" id="KW-1185">Reference proteome</keyword>
<feature type="coiled-coil region" evidence="1">
    <location>
        <begin position="679"/>
        <end position="773"/>
    </location>
</feature>
<dbReference type="STRING" id="984262.SGRA_1237"/>
<dbReference type="EMBL" id="CP002831">
    <property type="protein sequence ID" value="AFC23972.1"/>
    <property type="molecule type" value="Genomic_DNA"/>
</dbReference>
<dbReference type="KEGG" id="sgn:SGRA_1237"/>
<dbReference type="AlphaFoldDB" id="H6L4P8"/>
<evidence type="ECO:0000313" key="4">
    <source>
        <dbReference type="Proteomes" id="UP000007519"/>
    </source>
</evidence>
<dbReference type="Pfam" id="PF11978">
    <property type="entry name" value="MVP_shoulder"/>
    <property type="match status" value="1"/>
</dbReference>
<dbReference type="HOGENOM" id="CLU_342173_0_0_10"/>
<dbReference type="RefSeq" id="WP_015691617.1">
    <property type="nucleotide sequence ID" value="NC_016940.1"/>
</dbReference>
<proteinExistence type="predicted"/>
<evidence type="ECO:0000256" key="1">
    <source>
        <dbReference type="SAM" id="Coils"/>
    </source>
</evidence>